<protein>
    <submittedName>
        <fullName evidence="8">Predicted protein</fullName>
    </submittedName>
</protein>
<name>E4ZSP2_LEPMJ</name>
<dbReference type="GO" id="GO:0030435">
    <property type="term" value="P:sporulation resulting in formation of a cellular spore"/>
    <property type="evidence" value="ECO:0007669"/>
    <property type="project" value="UniProtKB-KW"/>
</dbReference>
<keyword evidence="2" id="KW-0749">Sporulation</keyword>
<feature type="region of interest" description="Disordered" evidence="6">
    <location>
        <begin position="85"/>
        <end position="146"/>
    </location>
</feature>
<evidence type="ECO:0000313" key="8">
    <source>
        <dbReference type="EMBL" id="CBX94422.1"/>
    </source>
</evidence>
<evidence type="ECO:0000259" key="7">
    <source>
        <dbReference type="PROSITE" id="PS51821"/>
    </source>
</evidence>
<feature type="region of interest" description="Disordered" evidence="6">
    <location>
        <begin position="24"/>
        <end position="56"/>
    </location>
</feature>
<dbReference type="STRING" id="985895.E4ZSP2"/>
<dbReference type="EMBL" id="FP929122">
    <property type="protein sequence ID" value="CBX94422.1"/>
    <property type="molecule type" value="Genomic_DNA"/>
</dbReference>
<keyword evidence="9" id="KW-1185">Reference proteome</keyword>
<dbReference type="GO" id="GO:0005634">
    <property type="term" value="C:nucleus"/>
    <property type="evidence" value="ECO:0007669"/>
    <property type="project" value="UniProtKB-SubCell"/>
</dbReference>
<evidence type="ECO:0000256" key="4">
    <source>
        <dbReference type="ARBA" id="ARBA00023163"/>
    </source>
</evidence>
<dbReference type="OMA" id="CELIVEQ"/>
<gene>
    <name evidence="8" type="ORF">LEMA_P121860.1</name>
</gene>
<dbReference type="HOGENOM" id="CLU_544079_0_0_1"/>
<dbReference type="eggNOG" id="ENOG502RYQD">
    <property type="taxonomic scope" value="Eukaryota"/>
</dbReference>
<evidence type="ECO:0000256" key="6">
    <source>
        <dbReference type="SAM" id="MobiDB-lite"/>
    </source>
</evidence>
<evidence type="ECO:0000256" key="2">
    <source>
        <dbReference type="ARBA" id="ARBA00022969"/>
    </source>
</evidence>
<dbReference type="Proteomes" id="UP000002668">
    <property type="component" value="Genome"/>
</dbReference>
<dbReference type="InterPro" id="IPR037525">
    <property type="entry name" value="Velvet_dom"/>
</dbReference>
<evidence type="ECO:0000313" key="9">
    <source>
        <dbReference type="Proteomes" id="UP000002668"/>
    </source>
</evidence>
<comment type="subcellular location">
    <subcellularLocation>
        <location evidence="1">Nucleus</location>
    </subcellularLocation>
</comment>
<dbReference type="GeneID" id="13290987"/>
<keyword evidence="5" id="KW-0539">Nucleus</keyword>
<evidence type="ECO:0000256" key="5">
    <source>
        <dbReference type="ARBA" id="ARBA00023242"/>
    </source>
</evidence>
<dbReference type="InterPro" id="IPR038491">
    <property type="entry name" value="Velvet_dom_sf"/>
</dbReference>
<organism evidence="9">
    <name type="scientific">Leptosphaeria maculans (strain JN3 / isolate v23.1.3 / race Av1-4-5-6-7-8)</name>
    <name type="common">Blackleg fungus</name>
    <name type="synonym">Phoma lingam</name>
    <dbReference type="NCBI Taxonomy" id="985895"/>
    <lineage>
        <taxon>Eukaryota</taxon>
        <taxon>Fungi</taxon>
        <taxon>Dikarya</taxon>
        <taxon>Ascomycota</taxon>
        <taxon>Pezizomycotina</taxon>
        <taxon>Dothideomycetes</taxon>
        <taxon>Pleosporomycetidae</taxon>
        <taxon>Pleosporales</taxon>
        <taxon>Pleosporineae</taxon>
        <taxon>Leptosphaeriaceae</taxon>
        <taxon>Plenodomus</taxon>
        <taxon>Plenodomus lingam/Leptosphaeria maculans species complex</taxon>
    </lineage>
</organism>
<dbReference type="Pfam" id="PF11754">
    <property type="entry name" value="Velvet"/>
    <property type="match status" value="2"/>
</dbReference>
<reference evidence="9" key="1">
    <citation type="journal article" date="2011" name="Nat. Commun.">
        <title>Effector diversification within compartments of the Leptosphaeria maculans genome affected by Repeat-Induced Point mutations.</title>
        <authorList>
            <person name="Rouxel T."/>
            <person name="Grandaubert J."/>
            <person name="Hane J.K."/>
            <person name="Hoede C."/>
            <person name="van de Wouw A.P."/>
            <person name="Couloux A."/>
            <person name="Dominguez V."/>
            <person name="Anthouard V."/>
            <person name="Bally P."/>
            <person name="Bourras S."/>
            <person name="Cozijnsen A.J."/>
            <person name="Ciuffetti L.M."/>
            <person name="Degrave A."/>
            <person name="Dilmaghani A."/>
            <person name="Duret L."/>
            <person name="Fudal I."/>
            <person name="Goodwin S.B."/>
            <person name="Gout L."/>
            <person name="Glaser N."/>
            <person name="Linglin J."/>
            <person name="Kema G.H.J."/>
            <person name="Lapalu N."/>
            <person name="Lawrence C.B."/>
            <person name="May K."/>
            <person name="Meyer M."/>
            <person name="Ollivier B."/>
            <person name="Poulain J."/>
            <person name="Schoch C.L."/>
            <person name="Simon A."/>
            <person name="Spatafora J.W."/>
            <person name="Stachowiak A."/>
            <person name="Turgeon B.G."/>
            <person name="Tyler B.M."/>
            <person name="Vincent D."/>
            <person name="Weissenbach J."/>
            <person name="Amselem J."/>
            <person name="Quesneville H."/>
            <person name="Oliver R.P."/>
            <person name="Wincker P."/>
            <person name="Balesdent M.-H."/>
            <person name="Howlett B.J."/>
        </authorList>
    </citation>
    <scope>NUCLEOTIDE SEQUENCE [LARGE SCALE GENOMIC DNA]</scope>
    <source>
        <strain evidence="9">JN3 / isolate v23.1.3 / race Av1-4-5-6-7-8</strain>
    </source>
</reference>
<keyword evidence="3" id="KW-0805">Transcription regulation</keyword>
<dbReference type="Gene3D" id="2.60.40.3960">
    <property type="entry name" value="Velvet domain"/>
    <property type="match status" value="1"/>
</dbReference>
<dbReference type="PANTHER" id="PTHR33572:SF18">
    <property type="entry name" value="SPORE DEVELOPMENT REGULATOR VOSA"/>
    <property type="match status" value="1"/>
</dbReference>
<dbReference type="PANTHER" id="PTHR33572">
    <property type="entry name" value="SPORE DEVELOPMENT REGULATOR VOSA"/>
    <property type="match status" value="1"/>
</dbReference>
<dbReference type="AlphaFoldDB" id="E4ZSP2"/>
<feature type="compositionally biased region" description="Polar residues" evidence="6">
    <location>
        <begin position="85"/>
        <end position="138"/>
    </location>
</feature>
<dbReference type="VEuPathDB" id="FungiDB:LEMA_P121860.1"/>
<proteinExistence type="predicted"/>
<accession>E4ZSP2</accession>
<evidence type="ECO:0000256" key="3">
    <source>
        <dbReference type="ARBA" id="ARBA00023015"/>
    </source>
</evidence>
<sequence length="501" mass="53094">MDYNYDPSPRDPRYLPTVRQQNLYASGSNSTGYMSTTSTSPGFYSQTSSGPGQIEATAASPGFYNSVSSGSTNIVNTVDTPGYYQPSSSGSAHMTPSLTSPFYPSTSNGPSHISNTAATAGSYPPSSNGSGQITSPATSPGFYTPSSSGSAYISNSSLGQGFYSGPSSGSAYMATSGPSYPSMPPALPSYNSSPSYSNVASSCYNLPFSGRRDSANLIPEVCELIVEQQPQEALLTTKDKEKMRKPIDAPPILQLTIKHATAQQELNLLQNPYLFASVTLIKPDKDEVVDKSGKALMGTLVSSCQRLKNVNNEDGAWFVFADISVMVLGTYRLGFTLHEFDPAEKATRVLAAAYSAKFDVVAAKDYRGLQESTMLTRTFAEQGCRLRLRKEPRGGSMASKRRSSGSQGPTPNAPILPAGANAPIMPTGDYSPAKRMKHDLGAPLSVSSHPASYQPPHPGAPQTPNRVLWTGAGDLDGFGTMLGNSGLMMGRGMGDAPFNEW</sequence>
<evidence type="ECO:0000256" key="1">
    <source>
        <dbReference type="ARBA" id="ARBA00004123"/>
    </source>
</evidence>
<feature type="domain" description="Velvet" evidence="7">
    <location>
        <begin position="216"/>
        <end position="389"/>
    </location>
</feature>
<feature type="region of interest" description="Disordered" evidence="6">
    <location>
        <begin position="385"/>
        <end position="471"/>
    </location>
</feature>
<dbReference type="InterPro" id="IPR021740">
    <property type="entry name" value="Velvet"/>
</dbReference>
<dbReference type="PROSITE" id="PS51821">
    <property type="entry name" value="VELVET"/>
    <property type="match status" value="1"/>
</dbReference>
<dbReference type="OrthoDB" id="5599552at2759"/>
<dbReference type="InParanoid" id="E4ZSP2"/>
<feature type="compositionally biased region" description="Polar residues" evidence="6">
    <location>
        <begin position="24"/>
        <end position="51"/>
    </location>
</feature>
<keyword evidence="4" id="KW-0804">Transcription</keyword>